<dbReference type="EMBL" id="JBHSDK010000036">
    <property type="protein sequence ID" value="MFC4337597.1"/>
    <property type="molecule type" value="Genomic_DNA"/>
</dbReference>
<accession>A0ABV8U455</accession>
<sequence length="264" mass="29409">MTATPDPAYIRLIHLGYNSKFTHDPRFTSHWWEPRQGPQGRERFSAFLNDKEVARASCSIGIDLFEVSAYVTTATSQITEIDLFETASDVRRNGIGAKVAQLIAEQFPGAVYALAKSEEAGRFWASLGWREFENVQGRDFRVMYLSDPGTPVRSWAELTDVVMDVRSVGPEDVALVFSGLQHGKPFDITVEVNQSGDEVSVLERMRVTVGATSAIGVINEIQEFPGLLAVFWDDEFRNRVGNVALRIVFRNPGDSIDALRHLVG</sequence>
<dbReference type="InterPro" id="IPR016181">
    <property type="entry name" value="Acyl_CoA_acyltransferase"/>
</dbReference>
<keyword evidence="2" id="KW-1185">Reference proteome</keyword>
<comment type="caution">
    <text evidence="1">The sequence shown here is derived from an EMBL/GenBank/DDBJ whole genome shotgun (WGS) entry which is preliminary data.</text>
</comment>
<dbReference type="SUPFAM" id="SSF55729">
    <property type="entry name" value="Acyl-CoA N-acyltransferases (Nat)"/>
    <property type="match status" value="1"/>
</dbReference>
<evidence type="ECO:0000313" key="2">
    <source>
        <dbReference type="Proteomes" id="UP001595823"/>
    </source>
</evidence>
<proteinExistence type="predicted"/>
<evidence type="ECO:0008006" key="3">
    <source>
        <dbReference type="Google" id="ProtNLM"/>
    </source>
</evidence>
<protein>
    <recommendedName>
        <fullName evidence="3">N-acetyltransferase domain-containing protein</fullName>
    </recommendedName>
</protein>
<gene>
    <name evidence="1" type="ORF">ACFPET_20585</name>
</gene>
<dbReference type="Proteomes" id="UP001595823">
    <property type="component" value="Unassembled WGS sequence"/>
</dbReference>
<dbReference type="RefSeq" id="WP_380624749.1">
    <property type="nucleotide sequence ID" value="NZ_JBHSDK010000036.1"/>
</dbReference>
<organism evidence="1 2">
    <name type="scientific">Salininema proteolyticum</name>
    <dbReference type="NCBI Taxonomy" id="1607685"/>
    <lineage>
        <taxon>Bacteria</taxon>
        <taxon>Bacillati</taxon>
        <taxon>Actinomycetota</taxon>
        <taxon>Actinomycetes</taxon>
        <taxon>Glycomycetales</taxon>
        <taxon>Glycomycetaceae</taxon>
        <taxon>Salininema</taxon>
    </lineage>
</organism>
<reference evidence="2" key="1">
    <citation type="journal article" date="2019" name="Int. J. Syst. Evol. Microbiol.">
        <title>The Global Catalogue of Microorganisms (GCM) 10K type strain sequencing project: providing services to taxonomists for standard genome sequencing and annotation.</title>
        <authorList>
            <consortium name="The Broad Institute Genomics Platform"/>
            <consortium name="The Broad Institute Genome Sequencing Center for Infectious Disease"/>
            <person name="Wu L."/>
            <person name="Ma J."/>
        </authorList>
    </citation>
    <scope>NUCLEOTIDE SEQUENCE [LARGE SCALE GENOMIC DNA]</scope>
    <source>
        <strain evidence="2">IBRC-M 10908</strain>
    </source>
</reference>
<name>A0ABV8U455_9ACTN</name>
<evidence type="ECO:0000313" key="1">
    <source>
        <dbReference type="EMBL" id="MFC4337597.1"/>
    </source>
</evidence>